<feature type="domain" description="FecR protein" evidence="1">
    <location>
        <begin position="119"/>
        <end position="209"/>
    </location>
</feature>
<accession>A0A6I6Y0P6</accession>
<evidence type="ECO:0000259" key="1">
    <source>
        <dbReference type="Pfam" id="PF04773"/>
    </source>
</evidence>
<dbReference type="Proteomes" id="UP000464480">
    <property type="component" value="Chromosome"/>
</dbReference>
<dbReference type="AlphaFoldDB" id="A0A6I6Y0P6"/>
<name>A0A6I6Y0P6_PSEPU</name>
<evidence type="ECO:0000313" key="3">
    <source>
        <dbReference type="EMBL" id="QHG65097.1"/>
    </source>
</evidence>
<proteinExistence type="predicted"/>
<gene>
    <name evidence="3" type="ORF">C2H86_11970</name>
</gene>
<evidence type="ECO:0000259" key="2">
    <source>
        <dbReference type="Pfam" id="PF16220"/>
    </source>
</evidence>
<dbReference type="Pfam" id="PF04773">
    <property type="entry name" value="FecR"/>
    <property type="match status" value="1"/>
</dbReference>
<dbReference type="Pfam" id="PF16220">
    <property type="entry name" value="DUF4880"/>
    <property type="match status" value="1"/>
</dbReference>
<organism evidence="3 4">
    <name type="scientific">Pseudomonas putida</name>
    <name type="common">Arthrobacter siderocapsulatus</name>
    <dbReference type="NCBI Taxonomy" id="303"/>
    <lineage>
        <taxon>Bacteria</taxon>
        <taxon>Pseudomonadati</taxon>
        <taxon>Pseudomonadota</taxon>
        <taxon>Gammaproteobacteria</taxon>
        <taxon>Pseudomonadales</taxon>
        <taxon>Pseudomonadaceae</taxon>
        <taxon>Pseudomonas</taxon>
    </lineage>
</organism>
<dbReference type="InterPro" id="IPR012373">
    <property type="entry name" value="Ferrdict_sens_TM"/>
</dbReference>
<dbReference type="GO" id="GO:0016989">
    <property type="term" value="F:sigma factor antagonist activity"/>
    <property type="evidence" value="ECO:0007669"/>
    <property type="project" value="TreeGrafter"/>
</dbReference>
<protein>
    <submittedName>
        <fullName evidence="3">DUF4880 domain-containing protein</fullName>
    </submittedName>
</protein>
<sequence length="322" mass="35076">MRAHGANEPVLDPAVVEQAMLWLVRLQSGACSEAEQQACQRWRLQNSTHELAWQRLNGLGQGLREGTHGLSAQGARQLLQARTQVSRRAVLNGLVGAGVLIAGGYSLQQRRLLPTWFSDYATATGERRSWRLQGELALQLDTGSALDIESVAGAQLLTLNRGRLLLELGDNADVHLRSAQTLVRPGHSSRLVVQQLAMTTQVQLLEGAALIEYGQGARLKLAAGWQQRFSTAGAEPPQPLNAAATAWTQGQLVAERMPLVQLLAELDRYRPGILRCDPRIAGLRVSGMFSVDRPDASLQLLTEVLPVQVQRVLGYWASVVPA</sequence>
<evidence type="ECO:0000313" key="4">
    <source>
        <dbReference type="Proteomes" id="UP000464480"/>
    </source>
</evidence>
<dbReference type="PANTHER" id="PTHR30273">
    <property type="entry name" value="PERIPLASMIC SIGNAL SENSOR AND SIGMA FACTOR ACTIVATOR FECR-RELATED"/>
    <property type="match status" value="1"/>
</dbReference>
<dbReference type="PIRSF" id="PIRSF018266">
    <property type="entry name" value="FecR"/>
    <property type="match status" value="1"/>
</dbReference>
<reference evidence="3 4" key="1">
    <citation type="submission" date="2020-02" db="EMBL/GenBank/DDBJ databases">
        <title>Pseudomonas Putida W5 Complete Genome Assembly.</title>
        <authorList>
            <person name="Yuan Z.-C."/>
            <person name="Shaw G.A."/>
            <person name="Cusano A.D."/>
            <person name="Caddey B.J."/>
            <person name="Weselowski B.J."/>
        </authorList>
    </citation>
    <scope>NUCLEOTIDE SEQUENCE [LARGE SCALE GENOMIC DNA]</scope>
    <source>
        <strain evidence="3 4">W5</strain>
    </source>
</reference>
<feature type="domain" description="FecR N-terminal" evidence="2">
    <location>
        <begin position="17"/>
        <end position="56"/>
    </location>
</feature>
<dbReference type="InterPro" id="IPR006860">
    <property type="entry name" value="FecR"/>
</dbReference>
<dbReference type="PANTHER" id="PTHR30273:SF2">
    <property type="entry name" value="PROTEIN FECR"/>
    <property type="match status" value="1"/>
</dbReference>
<dbReference type="RefSeq" id="WP_159410446.1">
    <property type="nucleotide sequence ID" value="NZ_CP026115.2"/>
</dbReference>
<dbReference type="EMBL" id="CP026115">
    <property type="protein sequence ID" value="QHG65097.1"/>
    <property type="molecule type" value="Genomic_DNA"/>
</dbReference>
<dbReference type="InterPro" id="IPR032623">
    <property type="entry name" value="FecR_N"/>
</dbReference>